<gene>
    <name evidence="1" type="ORF">PODLI_1B026424</name>
</gene>
<keyword evidence="2" id="KW-1185">Reference proteome</keyword>
<name>A0AA35JSS1_9SAUR</name>
<evidence type="ECO:0000313" key="2">
    <source>
        <dbReference type="Proteomes" id="UP001178461"/>
    </source>
</evidence>
<organism evidence="1 2">
    <name type="scientific">Podarcis lilfordi</name>
    <name type="common">Lilford's wall lizard</name>
    <dbReference type="NCBI Taxonomy" id="74358"/>
    <lineage>
        <taxon>Eukaryota</taxon>
        <taxon>Metazoa</taxon>
        <taxon>Chordata</taxon>
        <taxon>Craniata</taxon>
        <taxon>Vertebrata</taxon>
        <taxon>Euteleostomi</taxon>
        <taxon>Lepidosauria</taxon>
        <taxon>Squamata</taxon>
        <taxon>Bifurcata</taxon>
        <taxon>Unidentata</taxon>
        <taxon>Episquamata</taxon>
        <taxon>Laterata</taxon>
        <taxon>Lacertibaenia</taxon>
        <taxon>Lacertidae</taxon>
        <taxon>Podarcis</taxon>
    </lineage>
</organism>
<protein>
    <submittedName>
        <fullName evidence="1">Uncharacterized protein</fullName>
    </submittedName>
</protein>
<reference evidence="1" key="1">
    <citation type="submission" date="2022-12" db="EMBL/GenBank/DDBJ databases">
        <authorList>
            <person name="Alioto T."/>
            <person name="Alioto T."/>
            <person name="Gomez Garrido J."/>
        </authorList>
    </citation>
    <scope>NUCLEOTIDE SEQUENCE</scope>
</reference>
<proteinExistence type="predicted"/>
<dbReference type="AlphaFoldDB" id="A0AA35JSS1"/>
<accession>A0AA35JSS1</accession>
<evidence type="ECO:0000313" key="1">
    <source>
        <dbReference type="EMBL" id="CAI5765482.1"/>
    </source>
</evidence>
<dbReference type="Proteomes" id="UP001178461">
    <property type="component" value="Chromosome 2"/>
</dbReference>
<sequence>MATLLAHSNVESYIILQWEEWSSLTDLLTGSARLLAGSRHLRQTETFTMTNPEESTHLFEPATVIPRVLSASDLRQAGISSLNRNPIGRVWIRTMEWMKGGCHPSP</sequence>
<dbReference type="EMBL" id="OX395127">
    <property type="protein sequence ID" value="CAI5765482.1"/>
    <property type="molecule type" value="Genomic_DNA"/>
</dbReference>